<evidence type="ECO:0000313" key="3">
    <source>
        <dbReference type="Proteomes" id="UP001526430"/>
    </source>
</evidence>
<dbReference type="Proteomes" id="UP001526430">
    <property type="component" value="Unassembled WGS sequence"/>
</dbReference>
<protein>
    <submittedName>
        <fullName evidence="2">DUF3618 domain-containing protein</fullName>
    </submittedName>
</protein>
<feature type="region of interest" description="Disordered" evidence="1">
    <location>
        <begin position="190"/>
        <end position="211"/>
    </location>
</feature>
<keyword evidence="3" id="KW-1185">Reference proteome</keyword>
<dbReference type="RefSeq" id="WP_301590757.1">
    <property type="nucleotide sequence ID" value="NZ_JAPFQI010000010.1"/>
</dbReference>
<name>A0ABT3NWX1_9PROT</name>
<comment type="caution">
    <text evidence="2">The sequence shown here is derived from an EMBL/GenBank/DDBJ whole genome shotgun (WGS) entry which is preliminary data.</text>
</comment>
<evidence type="ECO:0000256" key="1">
    <source>
        <dbReference type="SAM" id="MobiDB-lite"/>
    </source>
</evidence>
<sequence length="364" mass="37520">MSGNTDPGDKSPAELEREVEQTRNNVSETLDTLREKLRPSQIMDEVMGEATDWIRGSGGTEFVSNLGATVRDNPLPVVLIGVGVAWMLLGGRSSRDADDYYDSQRTARAVPQGGSRSHTRTYRMQHEPVHSSAGPVRRFMNDARDAIASGPSAVASAVGDAASRAASAVSGAASSAASAVSGAASSAASTVSSAMPSGSSSSSSYGSSSYGSSGSGGGIGAHVSHLTGQVGDMASDVADRAARQYRQAEPFLYGALGLAIGAGIGALLPATEVENRLLGEKREAAFDAARESIDTVRHIAEDKIAEARDTIVETYEGAMEQLDRESLVDAPRIIADAASKVGEAAQDTLRSAATEAKRGLSGQG</sequence>
<reference evidence="2 3" key="1">
    <citation type="submission" date="2022-10" db="EMBL/GenBank/DDBJ databases">
        <title>Roseococcus glaciei nov., sp. nov., isolated from glacier.</title>
        <authorList>
            <person name="Liu Q."/>
            <person name="Xin Y.-H."/>
        </authorList>
    </citation>
    <scope>NUCLEOTIDE SEQUENCE [LARGE SCALE GENOMIC DNA]</scope>
    <source>
        <strain evidence="2 3">MDT2-1-1</strain>
    </source>
</reference>
<organism evidence="2 3">
    <name type="scientific">Sabulicella glaciei</name>
    <dbReference type="NCBI Taxonomy" id="2984948"/>
    <lineage>
        <taxon>Bacteria</taxon>
        <taxon>Pseudomonadati</taxon>
        <taxon>Pseudomonadota</taxon>
        <taxon>Alphaproteobacteria</taxon>
        <taxon>Acetobacterales</taxon>
        <taxon>Acetobacteraceae</taxon>
        <taxon>Sabulicella</taxon>
    </lineage>
</organism>
<feature type="region of interest" description="Disordered" evidence="1">
    <location>
        <begin position="1"/>
        <end position="28"/>
    </location>
</feature>
<proteinExistence type="predicted"/>
<dbReference type="EMBL" id="JAPFQI010000010">
    <property type="protein sequence ID" value="MCW8086670.1"/>
    <property type="molecule type" value="Genomic_DNA"/>
</dbReference>
<evidence type="ECO:0000313" key="2">
    <source>
        <dbReference type="EMBL" id="MCW8086670.1"/>
    </source>
</evidence>
<gene>
    <name evidence="2" type="ORF">OF850_13625</name>
</gene>
<accession>A0ABT3NWX1</accession>
<feature type="region of interest" description="Disordered" evidence="1">
    <location>
        <begin position="105"/>
        <end position="136"/>
    </location>
</feature>
<dbReference type="Pfam" id="PF12277">
    <property type="entry name" value="DUF3618"/>
    <property type="match status" value="1"/>
</dbReference>
<dbReference type="InterPro" id="IPR022062">
    <property type="entry name" value="DUF3618"/>
</dbReference>
<feature type="compositionally biased region" description="Basic and acidic residues" evidence="1">
    <location>
        <begin position="7"/>
        <end position="21"/>
    </location>
</feature>